<evidence type="ECO:0000313" key="4">
    <source>
        <dbReference type="EMBL" id="GAB35591.1"/>
    </source>
</evidence>
<protein>
    <submittedName>
        <fullName evidence="4">Mce family protein</fullName>
    </submittedName>
</protein>
<name>H5TQ33_GORO1</name>
<dbReference type="PANTHER" id="PTHR33371:SF19">
    <property type="entry name" value="MCE-FAMILY PROTEIN MCE4A"/>
    <property type="match status" value="1"/>
</dbReference>
<dbReference type="Pfam" id="PF11887">
    <property type="entry name" value="Mce4_CUP1"/>
    <property type="match status" value="1"/>
</dbReference>
<evidence type="ECO:0000259" key="2">
    <source>
        <dbReference type="Pfam" id="PF02470"/>
    </source>
</evidence>
<proteinExistence type="predicted"/>
<dbReference type="InterPro" id="IPR005693">
    <property type="entry name" value="Mce"/>
</dbReference>
<accession>H5TQ33</accession>
<feature type="domain" description="Mammalian cell entry C-terminal" evidence="3">
    <location>
        <begin position="125"/>
        <end position="341"/>
    </location>
</feature>
<feature type="transmembrane region" description="Helical" evidence="1">
    <location>
        <begin position="16"/>
        <end position="39"/>
    </location>
</feature>
<dbReference type="GO" id="GO:0005576">
    <property type="term" value="C:extracellular region"/>
    <property type="evidence" value="ECO:0007669"/>
    <property type="project" value="TreeGrafter"/>
</dbReference>
<dbReference type="AlphaFoldDB" id="H5TQ33"/>
<dbReference type="InterPro" id="IPR003399">
    <property type="entry name" value="Mce/MlaD"/>
</dbReference>
<dbReference type="NCBIfam" id="TIGR00996">
    <property type="entry name" value="Mtu_fam_mce"/>
    <property type="match status" value="1"/>
</dbReference>
<comment type="caution">
    <text evidence="4">The sequence shown here is derived from an EMBL/GenBank/DDBJ whole genome shotgun (WGS) entry which is preliminary data.</text>
</comment>
<evidence type="ECO:0000259" key="3">
    <source>
        <dbReference type="Pfam" id="PF11887"/>
    </source>
</evidence>
<feature type="domain" description="Mce/MlaD" evidence="2">
    <location>
        <begin position="41"/>
        <end position="116"/>
    </location>
</feature>
<dbReference type="STRING" id="1108044.GOOTI_170_00580"/>
<dbReference type="RefSeq" id="WP_007239802.1">
    <property type="nucleotide sequence ID" value="NZ_BAFB01000170.1"/>
</dbReference>
<gene>
    <name evidence="4" type="primary">mceA</name>
    <name evidence="4" type="ORF">GOOTI_170_00580</name>
</gene>
<dbReference type="PANTHER" id="PTHR33371">
    <property type="entry name" value="INTERMEMBRANE PHOSPHOLIPID TRANSPORT SYSTEM BINDING PROTEIN MLAD-RELATED"/>
    <property type="match status" value="1"/>
</dbReference>
<organism evidence="4 5">
    <name type="scientific">Gordonia otitidis (strain DSM 44809 / CCUG 52243 / JCM 12355 / NBRC 100426 / IFM 10032)</name>
    <dbReference type="NCBI Taxonomy" id="1108044"/>
    <lineage>
        <taxon>Bacteria</taxon>
        <taxon>Bacillati</taxon>
        <taxon>Actinomycetota</taxon>
        <taxon>Actinomycetes</taxon>
        <taxon>Mycobacteriales</taxon>
        <taxon>Gordoniaceae</taxon>
        <taxon>Gordonia</taxon>
    </lineage>
</organism>
<reference evidence="4" key="1">
    <citation type="submission" date="2012-02" db="EMBL/GenBank/DDBJ databases">
        <title>Whole genome shotgun sequence of Gordonia otitidis NBRC 100426.</title>
        <authorList>
            <person name="Yoshida I."/>
            <person name="Hosoyama A."/>
            <person name="Tsuchikane K."/>
            <person name="Katsumata H."/>
            <person name="Yamazaki S."/>
            <person name="Fujita N."/>
        </authorList>
    </citation>
    <scope>NUCLEOTIDE SEQUENCE [LARGE SCALE GENOMIC DNA]</scope>
    <source>
        <strain evidence="4">NBRC 100426</strain>
    </source>
</reference>
<dbReference type="InterPro" id="IPR052336">
    <property type="entry name" value="MlaD_Phospholipid_Transporter"/>
</dbReference>
<dbReference type="Pfam" id="PF02470">
    <property type="entry name" value="MlaD"/>
    <property type="match status" value="1"/>
</dbReference>
<keyword evidence="1" id="KW-0472">Membrane</keyword>
<dbReference type="InterPro" id="IPR024516">
    <property type="entry name" value="Mce_C"/>
</dbReference>
<dbReference type="EMBL" id="BAFB01000170">
    <property type="protein sequence ID" value="GAB35591.1"/>
    <property type="molecule type" value="Genomic_DNA"/>
</dbReference>
<sequence length="397" mass="41166">MARRQERSPLVRKTAAVIMVGGLVAVVVGAGAQFLGWFADTQPVTLNTPRAGLVMSPDAKVKLRGVQVGKVASIRQQDGHAVLDLDIDTASMSQIPGNVTADIKSNTVFGAKAVNLVIPETGGEGHLQSGQVIGADRVVVELNTVFQQLVNVLADLQPDKLNAVMGAVDTALSGQGKQIGASLDQLSGLLAKTNPHLDELNAAITQAAGATNVYADAMPDLMRTIDNATFIGNTLLDNSANLDALLINATGMANTINGVLAPPKQTLITTLSNLNPVARLLGYQSPGLACFLTASAQAADLAKPMLGGKNGNLLLYAGLQPGTDPYTYPQSLPIVGADGPPTCEGALSNPTTDVNTGFYVTDNAPVPYQPRTTAKASRQKLFQLLFGEPQRGGQAGG</sequence>
<evidence type="ECO:0000313" key="5">
    <source>
        <dbReference type="Proteomes" id="UP000005038"/>
    </source>
</evidence>
<keyword evidence="5" id="KW-1185">Reference proteome</keyword>
<evidence type="ECO:0000256" key="1">
    <source>
        <dbReference type="SAM" id="Phobius"/>
    </source>
</evidence>
<keyword evidence="1" id="KW-1133">Transmembrane helix</keyword>
<dbReference type="Proteomes" id="UP000005038">
    <property type="component" value="Unassembled WGS sequence"/>
</dbReference>
<dbReference type="OrthoDB" id="3460188at2"/>
<dbReference type="GO" id="GO:0051701">
    <property type="term" value="P:biological process involved in interaction with host"/>
    <property type="evidence" value="ECO:0007669"/>
    <property type="project" value="TreeGrafter"/>
</dbReference>
<keyword evidence="1" id="KW-0812">Transmembrane</keyword>